<dbReference type="Proteomes" id="UP000291343">
    <property type="component" value="Unassembled WGS sequence"/>
</dbReference>
<keyword evidence="3" id="KW-1185">Reference proteome</keyword>
<accession>A0A482WIM0</accession>
<dbReference type="STRING" id="195883.A0A482WIM0"/>
<sequence>MVNGSEGGRGIYFPTAEEADEPRRQQWRLSMEAVWRRASVVGLCVVTAVCLFTLVLSQRMVAYTLHSTSFPAFGRTIQIKHYFSQSWSSSETDGPSNITAAIEMSIEEQRSLPDLVPELGGTPLRSIIISTWRSGSTFLGDVLNAHPANYYHYEPLLDYDIVQIRGAPLAHTALQTLRELLNCTYANLEHYLEYGQDHNWLFTHNTRLWERCIMHPQICWLPEFLTPFCRLFPFQSMKVVRLRLSLAEELLADPNLNLRVILLVRDPRGIMQSRRHRDWCPGRPDCWDPGRLCSDLLADYSAAIRLARLYPTRFRAVRYEDISLQPYTEVEDLFAFLGLSFHARVKQFLDTHTKTDAGGVSSTFRNSKAAPFHWRKDLSHKEVRAIQKACRPAMKAWGYAHVLNATHQSDFNPIAKSFKLV</sequence>
<dbReference type="OrthoDB" id="6138663at2759"/>
<evidence type="ECO:0000313" key="3">
    <source>
        <dbReference type="Proteomes" id="UP000291343"/>
    </source>
</evidence>
<keyword evidence="1" id="KW-0472">Membrane</keyword>
<dbReference type="AlphaFoldDB" id="A0A482WIM0"/>
<organism evidence="2 3">
    <name type="scientific">Laodelphax striatellus</name>
    <name type="common">Small brown planthopper</name>
    <name type="synonym">Delphax striatella</name>
    <dbReference type="NCBI Taxonomy" id="195883"/>
    <lineage>
        <taxon>Eukaryota</taxon>
        <taxon>Metazoa</taxon>
        <taxon>Ecdysozoa</taxon>
        <taxon>Arthropoda</taxon>
        <taxon>Hexapoda</taxon>
        <taxon>Insecta</taxon>
        <taxon>Pterygota</taxon>
        <taxon>Neoptera</taxon>
        <taxon>Paraneoptera</taxon>
        <taxon>Hemiptera</taxon>
        <taxon>Auchenorrhyncha</taxon>
        <taxon>Fulgoroidea</taxon>
        <taxon>Delphacidae</taxon>
        <taxon>Criomorphinae</taxon>
        <taxon>Laodelphax</taxon>
    </lineage>
</organism>
<dbReference type="InterPro" id="IPR027417">
    <property type="entry name" value="P-loop_NTPase"/>
</dbReference>
<keyword evidence="1" id="KW-1133">Transmembrane helix</keyword>
<dbReference type="Pfam" id="PF13469">
    <property type="entry name" value="Sulfotransfer_3"/>
    <property type="match status" value="1"/>
</dbReference>
<evidence type="ECO:0000313" key="2">
    <source>
        <dbReference type="EMBL" id="RZF33364.1"/>
    </source>
</evidence>
<name>A0A482WIM0_LAOST</name>
<evidence type="ECO:0000256" key="1">
    <source>
        <dbReference type="SAM" id="Phobius"/>
    </source>
</evidence>
<comment type="caution">
    <text evidence="2">The sequence shown here is derived from an EMBL/GenBank/DDBJ whole genome shotgun (WGS) entry which is preliminary data.</text>
</comment>
<dbReference type="EMBL" id="QKKF02034228">
    <property type="protein sequence ID" value="RZF33364.1"/>
    <property type="molecule type" value="Genomic_DNA"/>
</dbReference>
<protein>
    <submittedName>
        <fullName evidence="2">Uncharacterized protein</fullName>
    </submittedName>
</protein>
<dbReference type="FunFam" id="3.40.50.300:FF:001931">
    <property type="entry name" value="Blast:Carbohydrate sulfotransferase 4"/>
    <property type="match status" value="1"/>
</dbReference>
<dbReference type="GO" id="GO:0006044">
    <property type="term" value="P:N-acetylglucosamine metabolic process"/>
    <property type="evidence" value="ECO:0007669"/>
    <property type="project" value="TreeGrafter"/>
</dbReference>
<dbReference type="PANTHER" id="PTHR10704:SF44">
    <property type="entry name" value="LD35051P-RELATED"/>
    <property type="match status" value="1"/>
</dbReference>
<dbReference type="Gene3D" id="3.40.50.300">
    <property type="entry name" value="P-loop containing nucleotide triphosphate hydrolases"/>
    <property type="match status" value="1"/>
</dbReference>
<dbReference type="FunCoup" id="A0A482WIM0">
    <property type="interactions" value="195"/>
</dbReference>
<proteinExistence type="predicted"/>
<reference evidence="2 3" key="1">
    <citation type="journal article" date="2017" name="Gigascience">
        <title>Genome sequence of the small brown planthopper, Laodelphax striatellus.</title>
        <authorList>
            <person name="Zhu J."/>
            <person name="Jiang F."/>
            <person name="Wang X."/>
            <person name="Yang P."/>
            <person name="Bao Y."/>
            <person name="Zhao W."/>
            <person name="Wang W."/>
            <person name="Lu H."/>
            <person name="Wang Q."/>
            <person name="Cui N."/>
            <person name="Li J."/>
            <person name="Chen X."/>
            <person name="Luo L."/>
            <person name="Yu J."/>
            <person name="Kang L."/>
            <person name="Cui F."/>
        </authorList>
    </citation>
    <scope>NUCLEOTIDE SEQUENCE [LARGE SCALE GENOMIC DNA]</scope>
    <source>
        <strain evidence="2">Lst14</strain>
    </source>
</reference>
<feature type="transmembrane region" description="Helical" evidence="1">
    <location>
        <begin position="34"/>
        <end position="56"/>
    </location>
</feature>
<dbReference type="GO" id="GO:0006790">
    <property type="term" value="P:sulfur compound metabolic process"/>
    <property type="evidence" value="ECO:0007669"/>
    <property type="project" value="TreeGrafter"/>
</dbReference>
<keyword evidence="1" id="KW-0812">Transmembrane</keyword>
<dbReference type="PANTHER" id="PTHR10704">
    <property type="entry name" value="CARBOHYDRATE SULFOTRANSFERASE"/>
    <property type="match status" value="1"/>
</dbReference>
<dbReference type="InParanoid" id="A0A482WIM0"/>
<gene>
    <name evidence="2" type="ORF">LSTR_LSTR013276</name>
</gene>
<dbReference type="InterPro" id="IPR051135">
    <property type="entry name" value="Gal/GlcNAc/GalNAc_ST"/>
</dbReference>
<dbReference type="SUPFAM" id="SSF52540">
    <property type="entry name" value="P-loop containing nucleoside triphosphate hydrolases"/>
    <property type="match status" value="1"/>
</dbReference>
<dbReference type="GO" id="GO:0001517">
    <property type="term" value="F:N-acetylglucosamine 6-O-sulfotransferase activity"/>
    <property type="evidence" value="ECO:0007669"/>
    <property type="project" value="TreeGrafter"/>
</dbReference>